<feature type="active site" evidence="7">
    <location>
        <position position="456"/>
    </location>
</feature>
<organism evidence="11 12">
    <name type="scientific">Nocardioides psychrotolerans</name>
    <dbReference type="NCBI Taxonomy" id="1005945"/>
    <lineage>
        <taxon>Bacteria</taxon>
        <taxon>Bacillati</taxon>
        <taxon>Actinomycetota</taxon>
        <taxon>Actinomycetes</taxon>
        <taxon>Propionibacteriales</taxon>
        <taxon>Nocardioidaceae</taxon>
        <taxon>Nocardioides</taxon>
    </lineage>
</organism>
<dbReference type="STRING" id="1005945.SAMN05216561_101387"/>
<dbReference type="InterPro" id="IPR027268">
    <property type="entry name" value="Peptidase_M4/M1_CTD_sf"/>
</dbReference>
<keyword evidence="5" id="KW-0862">Zinc</keyword>
<dbReference type="PANTHER" id="PTHR33794:SF1">
    <property type="entry name" value="BACILLOLYSIN"/>
    <property type="match status" value="1"/>
</dbReference>
<dbReference type="Pfam" id="PF02868">
    <property type="entry name" value="Peptidase_M4_C"/>
    <property type="match status" value="1"/>
</dbReference>
<dbReference type="GO" id="GO:0006508">
    <property type="term" value="P:proteolysis"/>
    <property type="evidence" value="ECO:0007669"/>
    <property type="project" value="UniProtKB-KW"/>
</dbReference>
<dbReference type="AlphaFoldDB" id="A0A1I3BXU0"/>
<dbReference type="PROSITE" id="PS51257">
    <property type="entry name" value="PROKAR_LIPOPROTEIN"/>
    <property type="match status" value="1"/>
</dbReference>
<evidence type="ECO:0000313" key="12">
    <source>
        <dbReference type="Proteomes" id="UP000198649"/>
    </source>
</evidence>
<dbReference type="GO" id="GO:0004222">
    <property type="term" value="F:metalloendopeptidase activity"/>
    <property type="evidence" value="ECO:0007669"/>
    <property type="project" value="InterPro"/>
</dbReference>
<name>A0A1I3BXU0_9ACTN</name>
<dbReference type="GO" id="GO:0046872">
    <property type="term" value="F:metal ion binding"/>
    <property type="evidence" value="ECO:0007669"/>
    <property type="project" value="UniProtKB-KW"/>
</dbReference>
<feature type="signal peptide" evidence="8">
    <location>
        <begin position="1"/>
        <end position="20"/>
    </location>
</feature>
<evidence type="ECO:0000259" key="10">
    <source>
        <dbReference type="Pfam" id="PF02868"/>
    </source>
</evidence>
<evidence type="ECO:0000256" key="4">
    <source>
        <dbReference type="ARBA" id="ARBA00022801"/>
    </source>
</evidence>
<keyword evidence="12" id="KW-1185">Reference proteome</keyword>
<dbReference type="Proteomes" id="UP000198649">
    <property type="component" value="Unassembled WGS sequence"/>
</dbReference>
<evidence type="ECO:0000259" key="9">
    <source>
        <dbReference type="Pfam" id="PF01447"/>
    </source>
</evidence>
<dbReference type="InterPro" id="IPR050728">
    <property type="entry name" value="Zinc_Metalloprotease_M4"/>
</dbReference>
<gene>
    <name evidence="11" type="ORF">SAMN05216561_101387</name>
</gene>
<keyword evidence="2 11" id="KW-0645">Protease</keyword>
<evidence type="ECO:0000313" key="11">
    <source>
        <dbReference type="EMBL" id="SFH67033.1"/>
    </source>
</evidence>
<keyword evidence="8" id="KW-0732">Signal</keyword>
<keyword evidence="3" id="KW-0479">Metal-binding</keyword>
<dbReference type="InterPro" id="IPR001570">
    <property type="entry name" value="Peptidase_M4_C_domain"/>
</dbReference>
<dbReference type="PANTHER" id="PTHR33794">
    <property type="entry name" value="BACILLOLYSIN"/>
    <property type="match status" value="1"/>
</dbReference>
<dbReference type="PRINTS" id="PR00730">
    <property type="entry name" value="THERMOLYSIN"/>
</dbReference>
<accession>A0A1I3BXU0</accession>
<dbReference type="InterPro" id="IPR023612">
    <property type="entry name" value="Peptidase_M4"/>
</dbReference>
<evidence type="ECO:0000256" key="1">
    <source>
        <dbReference type="ARBA" id="ARBA00009388"/>
    </source>
</evidence>
<feature type="domain" description="Peptidase M4" evidence="9">
    <location>
        <begin position="330"/>
        <end position="462"/>
    </location>
</feature>
<feature type="chain" id="PRO_5039462894" evidence="8">
    <location>
        <begin position="21"/>
        <end position="955"/>
    </location>
</feature>
<dbReference type="Gene3D" id="1.10.390.10">
    <property type="entry name" value="Neutral Protease Domain 2"/>
    <property type="match status" value="1"/>
</dbReference>
<evidence type="ECO:0000256" key="5">
    <source>
        <dbReference type="ARBA" id="ARBA00022833"/>
    </source>
</evidence>
<comment type="similarity">
    <text evidence="1">Belongs to the peptidase M4 family.</text>
</comment>
<feature type="active site" description="Proton donor" evidence="7">
    <location>
        <position position="562"/>
    </location>
</feature>
<keyword evidence="4" id="KW-0378">Hydrolase</keyword>
<dbReference type="InterPro" id="IPR013856">
    <property type="entry name" value="Peptidase_M4_domain"/>
</dbReference>
<dbReference type="Gene3D" id="3.10.170.10">
    <property type="match status" value="1"/>
</dbReference>
<feature type="domain" description="Peptidase M4 C-terminal" evidence="10">
    <location>
        <begin position="466"/>
        <end position="625"/>
    </location>
</feature>
<evidence type="ECO:0000256" key="7">
    <source>
        <dbReference type="PIRSR" id="PIRSR623612-1"/>
    </source>
</evidence>
<dbReference type="EMBL" id="FOQG01000001">
    <property type="protein sequence ID" value="SFH67033.1"/>
    <property type="molecule type" value="Genomic_DNA"/>
</dbReference>
<reference evidence="11 12" key="1">
    <citation type="submission" date="2016-10" db="EMBL/GenBank/DDBJ databases">
        <authorList>
            <person name="de Groot N.N."/>
        </authorList>
    </citation>
    <scope>NUCLEOTIDE SEQUENCE [LARGE SCALE GENOMIC DNA]</scope>
    <source>
        <strain evidence="11 12">CGMCC 1.11156</strain>
    </source>
</reference>
<evidence type="ECO:0000256" key="8">
    <source>
        <dbReference type="SAM" id="SignalP"/>
    </source>
</evidence>
<keyword evidence="6 11" id="KW-0482">Metalloprotease</keyword>
<evidence type="ECO:0000256" key="2">
    <source>
        <dbReference type="ARBA" id="ARBA00022670"/>
    </source>
</evidence>
<protein>
    <submittedName>
        <fullName evidence="11">Zn-dependent metalloprotease</fullName>
    </submittedName>
</protein>
<proteinExistence type="inferred from homology"/>
<dbReference type="Pfam" id="PF01447">
    <property type="entry name" value="Peptidase_M4"/>
    <property type="match status" value="1"/>
</dbReference>
<sequence>MWGRTVLAPLVCTSALFLTACQSDPPLVDDDVTVQVLVVSDVWLQGVEADRDDSQARIAALRSGVQDLRDSTGSGWVGRQDDLTGFLTELSGGRYDADGTDGSEDPAQAFVDEAALSLFGVAPDQLALGEPSAPTVTGSATLRAEQQVDGVPVLDGELVLTIGQAADDPSLTAVRGRVFPDLITPTSPTVSAARAARIAARLSGGSSQGAAELVVVPTDTGRLTWRVYVAGTSAGEQGTTLADGEYFIDAATGELDSVRPASAEGKLLTPGANAMSDYLGRARTIRPLPTTGLLDPTAADAVAVSGDDPTGRGPLSATGVRLDDGTIALWDTTVATYDAATTEGGIETYDMAGGGDSDLPGELVTSPGAQIADTEAIGAHAAARTVYDYYAALGRASWDGVGGTLVSSVNYGPSDFCNAFFSSGLQPPQIVYGEPCQPGPELLDTTEVDIDIAGHEITHGVIDTSANLTYSGQSGALNESFADYFGNVIGNAATGADGGSLFEGGCAAITSDTGYCTPDPEGNYSQRYLLNGTSFDDYLRILDVGYRFQLLGIETQDHGGVHSNSAIWNNALWSIRSRLAQIDGVSGNESPLAQDFDKIVYAALTTQLGPTSGYFDARDAVEQTIIDAGADPVVLRTAREIFDQLNICVGCSDLGTIPGTPVTGAAQTQQAPTVSGDQIAWLDLSAADRYFGVASSARVGATPTAVGGARDTIQVAYAGDALVTLDAKGLVSRFLDGGSEALGSVDADPAVAAGLAGSDTGAAWVSAAEGLVYYVDAAGSLTSAPLPAQDSSIVGLGTGDGTVALGTDPGTVMVWTPGQGEPRVLGSMPSAVVSVAAHGDHVVAVDLEGNAALFDAAGNRTELSSSASPFGAAANGDYAIWAESVKPIESAVVGGESPYPDTDLYLYSYASGTIYSLMTQTGQQGFPAISGDRIVWQDAAFGGDDILTATIPSGL</sequence>
<evidence type="ECO:0000256" key="3">
    <source>
        <dbReference type="ARBA" id="ARBA00022723"/>
    </source>
</evidence>
<dbReference type="SUPFAM" id="SSF69322">
    <property type="entry name" value="Tricorn protease domain 2"/>
    <property type="match status" value="1"/>
</dbReference>
<dbReference type="SUPFAM" id="SSF55486">
    <property type="entry name" value="Metalloproteases ('zincins'), catalytic domain"/>
    <property type="match status" value="1"/>
</dbReference>
<evidence type="ECO:0000256" key="6">
    <source>
        <dbReference type="ARBA" id="ARBA00023049"/>
    </source>
</evidence>